<dbReference type="EMBL" id="MU267847">
    <property type="protein sequence ID" value="KAH7908093.1"/>
    <property type="molecule type" value="Genomic_DNA"/>
</dbReference>
<proteinExistence type="predicted"/>
<protein>
    <submittedName>
        <fullName evidence="1">Uncharacterized protein</fullName>
    </submittedName>
</protein>
<gene>
    <name evidence="1" type="ORF">BJ138DRAFT_1208189</name>
</gene>
<organism evidence="1 2">
    <name type="scientific">Hygrophoropsis aurantiaca</name>
    <dbReference type="NCBI Taxonomy" id="72124"/>
    <lineage>
        <taxon>Eukaryota</taxon>
        <taxon>Fungi</taxon>
        <taxon>Dikarya</taxon>
        <taxon>Basidiomycota</taxon>
        <taxon>Agaricomycotina</taxon>
        <taxon>Agaricomycetes</taxon>
        <taxon>Agaricomycetidae</taxon>
        <taxon>Boletales</taxon>
        <taxon>Coniophorineae</taxon>
        <taxon>Hygrophoropsidaceae</taxon>
        <taxon>Hygrophoropsis</taxon>
    </lineage>
</organism>
<name>A0ACB8A4R8_9AGAM</name>
<evidence type="ECO:0000313" key="2">
    <source>
        <dbReference type="Proteomes" id="UP000790377"/>
    </source>
</evidence>
<evidence type="ECO:0000313" key="1">
    <source>
        <dbReference type="EMBL" id="KAH7908093.1"/>
    </source>
</evidence>
<dbReference type="Proteomes" id="UP000790377">
    <property type="component" value="Unassembled WGS sequence"/>
</dbReference>
<sequence length="543" mass="61493">SDDRGILIRDLWPDGISESLQLENPNTDIAEWQVVPFTYEETCDWAHVVADVNASDRTHAHLLLYKSPNFDDIQPNEVFPVTIRVQGFLGRFNLSPFGTWNRSDSNGAPAIQHLSLTCSGLVELWTPVVDAIFNIRKLIHASLGSVEREDEHPENAHDIYMQRRVFTKITPQNAHLQDVLTSGEDPSHLRDRVAANWRVTEKIQLGRCFNGEFVACPFTSFSTGDFVDVGASFDISVRRSGGRQRVVRAHLRIEHVLLLASAKEVRHVGMVFLCMLQSRSRSRYKILHPTSVRYSLLSLSAFSVSYVGSEQTKSCCYCSIIYFEREKTAVRRIFNGSTLSDHDSSPGEDLQTKTTSPPKSAVALDPDRTFHFGPENIIRFEKFANYADPASLTFSVDNIPADGAWGIKKAFSNQLSFLCDPERNEPYTLWICGLLSAVFFYDEGQPRNYPKPFTAVYDARETFKNKGLMDTYPVQDLKVRDAVLVEVALRRHTPKSDEDRSDIRSKTWDHWKTKFELKAISLIHNAVESSEVTECSTESNISI</sequence>
<comment type="caution">
    <text evidence="1">The sequence shown here is derived from an EMBL/GenBank/DDBJ whole genome shotgun (WGS) entry which is preliminary data.</text>
</comment>
<feature type="non-terminal residue" evidence="1">
    <location>
        <position position="1"/>
    </location>
</feature>
<reference evidence="1" key="1">
    <citation type="journal article" date="2021" name="New Phytol.">
        <title>Evolutionary innovations through gain and loss of genes in the ectomycorrhizal Boletales.</title>
        <authorList>
            <person name="Wu G."/>
            <person name="Miyauchi S."/>
            <person name="Morin E."/>
            <person name="Kuo A."/>
            <person name="Drula E."/>
            <person name="Varga T."/>
            <person name="Kohler A."/>
            <person name="Feng B."/>
            <person name="Cao Y."/>
            <person name="Lipzen A."/>
            <person name="Daum C."/>
            <person name="Hundley H."/>
            <person name="Pangilinan J."/>
            <person name="Johnson J."/>
            <person name="Barry K."/>
            <person name="LaButti K."/>
            <person name="Ng V."/>
            <person name="Ahrendt S."/>
            <person name="Min B."/>
            <person name="Choi I.G."/>
            <person name="Park H."/>
            <person name="Plett J.M."/>
            <person name="Magnuson J."/>
            <person name="Spatafora J.W."/>
            <person name="Nagy L.G."/>
            <person name="Henrissat B."/>
            <person name="Grigoriev I.V."/>
            <person name="Yang Z.L."/>
            <person name="Xu J."/>
            <person name="Martin F.M."/>
        </authorList>
    </citation>
    <scope>NUCLEOTIDE SEQUENCE</scope>
    <source>
        <strain evidence="1">ATCC 28755</strain>
    </source>
</reference>
<accession>A0ACB8A4R8</accession>
<keyword evidence="2" id="KW-1185">Reference proteome</keyword>